<reference evidence="1 2" key="1">
    <citation type="submission" date="2018-08" db="EMBL/GenBank/DDBJ databases">
        <title>Genome analysis of the thermophilic bacterium of the candidate phylum Aminicenantes from deep subsurface aquifer revealed its physiology and ecological role.</title>
        <authorList>
            <person name="Kadnikov V.V."/>
            <person name="Mardanov A.V."/>
            <person name="Beletsky A.V."/>
            <person name="Karnachuk O.V."/>
            <person name="Ravin N.V."/>
        </authorList>
    </citation>
    <scope>NUCLEOTIDE SEQUENCE [LARGE SCALE GENOMIC DNA]</scope>
    <source>
        <strain evidence="1">BY38</strain>
    </source>
</reference>
<gene>
    <name evidence="1" type="ORF">OP8BY_0039</name>
</gene>
<dbReference type="Proteomes" id="UP000257323">
    <property type="component" value="Unassembled WGS sequence"/>
</dbReference>
<accession>A0A3E2BLU0</accession>
<comment type="caution">
    <text evidence="1">The sequence shown here is derived from an EMBL/GenBank/DDBJ whole genome shotgun (WGS) entry which is preliminary data.</text>
</comment>
<protein>
    <submittedName>
        <fullName evidence="1">Uncharacterized protein</fullName>
    </submittedName>
</protein>
<sequence length="74" mass="8273">MFFYYATFPAPTIREYPRGAGLSAPPGLARVISPVLCPYFLMMKMNGPLTIPGVDHSFFIRFYPVPSSSVVRMP</sequence>
<dbReference type="EMBL" id="QUAH01000007">
    <property type="protein sequence ID" value="RFT15664.1"/>
    <property type="molecule type" value="Genomic_DNA"/>
</dbReference>
<dbReference type="AlphaFoldDB" id="A0A3E2BLU0"/>
<organism evidence="1 2">
    <name type="scientific">Candidatus Saccharicenans subterraneus</name>
    <dbReference type="NCBI Taxonomy" id="2508984"/>
    <lineage>
        <taxon>Bacteria</taxon>
        <taxon>Candidatus Aminicenantota</taxon>
        <taxon>Candidatus Aminicenantia</taxon>
        <taxon>Candidatus Aminicenantales</taxon>
        <taxon>Candidatus Saccharicenantaceae</taxon>
        <taxon>Candidatus Saccharicenans</taxon>
    </lineage>
</organism>
<evidence type="ECO:0000313" key="2">
    <source>
        <dbReference type="Proteomes" id="UP000257323"/>
    </source>
</evidence>
<name>A0A3E2BLU0_9BACT</name>
<proteinExistence type="predicted"/>
<evidence type="ECO:0000313" key="1">
    <source>
        <dbReference type="EMBL" id="RFT15664.1"/>
    </source>
</evidence>